<dbReference type="Pfam" id="PF04038">
    <property type="entry name" value="DHNA"/>
    <property type="match status" value="1"/>
</dbReference>
<gene>
    <name evidence="1" type="primary">mptD</name>
    <name evidence="3" type="ORF">DK846_02560</name>
</gene>
<evidence type="ECO:0000256" key="1">
    <source>
        <dbReference type="HAMAP-Rule" id="MF_02130"/>
    </source>
</evidence>
<dbReference type="Gene3D" id="3.30.1300.20">
    <property type="entry name" value="7,8-dihydroneopterin aldolase (MptD)"/>
    <property type="match status" value="1"/>
</dbReference>
<comment type="subunit">
    <text evidence="1">Homotetramer.</text>
</comment>
<comment type="pathway">
    <text evidence="1">Cofactor biosynthesis; 5,6,7,8-tetrahydromethanopterin biosynthesis.</text>
</comment>
<name>A0A2V2NC83_9EURY</name>
<comment type="caution">
    <text evidence="3">The sequence shown here is derived from an EMBL/GenBank/DDBJ whole genome shotgun (WGS) entry which is preliminary data.</text>
</comment>
<organism evidence="3 4">
    <name type="scientific">Methanospirillum lacunae</name>
    <dbReference type="NCBI Taxonomy" id="668570"/>
    <lineage>
        <taxon>Archaea</taxon>
        <taxon>Methanobacteriati</taxon>
        <taxon>Methanobacteriota</taxon>
        <taxon>Stenosarchaea group</taxon>
        <taxon>Methanomicrobia</taxon>
        <taxon>Methanomicrobiales</taxon>
        <taxon>Methanospirillaceae</taxon>
        <taxon>Methanospirillum</taxon>
    </lineage>
</organism>
<comment type="catalytic activity">
    <reaction evidence="1">
        <text>7,8-dihydroneopterin = 6-hydroxymethyl-7,8-dihydropterin + glycolaldehyde</text>
        <dbReference type="Rhea" id="RHEA:10540"/>
        <dbReference type="ChEBI" id="CHEBI:17001"/>
        <dbReference type="ChEBI" id="CHEBI:17071"/>
        <dbReference type="ChEBI" id="CHEBI:44841"/>
        <dbReference type="EC" id="4.1.2.25"/>
    </reaction>
</comment>
<protein>
    <recommendedName>
        <fullName evidence="1">Dihydroneopterin aldolase</fullName>
        <shortName evidence="1">DHNA</shortName>
        <ecNumber evidence="1">4.1.2.25</ecNumber>
    </recommendedName>
    <alternativeName>
        <fullName evidence="1">7,8-dihydroneopterin aldolase</fullName>
    </alternativeName>
</protein>
<dbReference type="AlphaFoldDB" id="A0A2V2NC83"/>
<dbReference type="EC" id="4.1.2.25" evidence="1"/>
<dbReference type="InterPro" id="IPR027508">
    <property type="entry name" value="DHN_aldolase_MptD"/>
</dbReference>
<dbReference type="InterPro" id="IPR007181">
    <property type="entry name" value="MtpD_C"/>
</dbReference>
<keyword evidence="4" id="KW-1185">Reference proteome</keyword>
<dbReference type="GO" id="GO:2001118">
    <property type="term" value="P:tetrahydromethanopterin biosynthetic process"/>
    <property type="evidence" value="ECO:0007669"/>
    <property type="project" value="UniProtKB-UniRule"/>
</dbReference>
<dbReference type="UniPathway" id="UPA00065"/>
<dbReference type="OrthoDB" id="132689at2157"/>
<evidence type="ECO:0000313" key="3">
    <source>
        <dbReference type="EMBL" id="PWR74058.1"/>
    </source>
</evidence>
<dbReference type="RefSeq" id="WP_109967337.1">
    <property type="nucleotide sequence ID" value="NZ_CP176093.1"/>
</dbReference>
<dbReference type="GeneID" id="97549416"/>
<feature type="binding site" evidence="1">
    <location>
        <position position="103"/>
    </location>
    <ligand>
        <name>substrate</name>
    </ligand>
</feature>
<dbReference type="EMBL" id="QGMY01000002">
    <property type="protein sequence ID" value="PWR74058.1"/>
    <property type="molecule type" value="Genomic_DNA"/>
</dbReference>
<reference evidence="3 4" key="1">
    <citation type="submission" date="2018-05" db="EMBL/GenBank/DDBJ databases">
        <title>Draft genome of Methanospirillum lacunae Ki8-1.</title>
        <authorList>
            <person name="Dueholm M.S."/>
            <person name="Nielsen P.H."/>
            <person name="Bakmann L.F."/>
            <person name="Otzen D.E."/>
        </authorList>
    </citation>
    <scope>NUCLEOTIDE SEQUENCE [LARGE SCALE GENOMIC DNA]</scope>
    <source>
        <strain evidence="3 4">Ki8-1</strain>
    </source>
</reference>
<accession>A0A2V2NC83</accession>
<keyword evidence="1" id="KW-0456">Lyase</keyword>
<evidence type="ECO:0000313" key="4">
    <source>
        <dbReference type="Proteomes" id="UP000245657"/>
    </source>
</evidence>
<proteinExistence type="inferred from homology"/>
<sequence>MISDRERAAFEAGIKLGALYHQWVGTPVSRESAGSLEHAIENAHIQQPYVTEISVDLDREAMVPNSFGYSELAGLMLDVEMTVRVNQATCHVSLSREGEYPMMRIEWIDEDSEVSSS</sequence>
<comment type="function">
    <text evidence="1">Catalyzes the conversion of 7,8-dihydroneopterin (H2Neo) to 6-hydroxymethyl-7,8-dihydropterin (6-HMD).</text>
</comment>
<dbReference type="HAMAP" id="MF_02130">
    <property type="entry name" value="DHNA_arch"/>
    <property type="match status" value="1"/>
</dbReference>
<feature type="domain" description="Dihydroneopterin aldolase MtpD C-terminal" evidence="2">
    <location>
        <begin position="3"/>
        <end position="106"/>
    </location>
</feature>
<comment type="similarity">
    <text evidence="1">Belongs to the archaeal dihydroneopterin aldolase family.</text>
</comment>
<dbReference type="InterPro" id="IPR036839">
    <property type="entry name" value="MptD_sf"/>
</dbReference>
<feature type="binding site" evidence="1">
    <location>
        <position position="11"/>
    </location>
    <ligand>
        <name>substrate</name>
    </ligand>
</feature>
<dbReference type="Proteomes" id="UP000245657">
    <property type="component" value="Unassembled WGS sequence"/>
</dbReference>
<dbReference type="SUPFAM" id="SSF143560">
    <property type="entry name" value="MK0786-like"/>
    <property type="match status" value="1"/>
</dbReference>
<evidence type="ECO:0000259" key="2">
    <source>
        <dbReference type="Pfam" id="PF04038"/>
    </source>
</evidence>
<dbReference type="GO" id="GO:0004150">
    <property type="term" value="F:dihydroneopterin aldolase activity"/>
    <property type="evidence" value="ECO:0007669"/>
    <property type="project" value="UniProtKB-UniRule"/>
</dbReference>